<evidence type="ECO:0000313" key="3">
    <source>
        <dbReference type="Proteomes" id="UP001189429"/>
    </source>
</evidence>
<proteinExistence type="predicted"/>
<feature type="region of interest" description="Disordered" evidence="1">
    <location>
        <begin position="146"/>
        <end position="166"/>
    </location>
</feature>
<dbReference type="Proteomes" id="UP001189429">
    <property type="component" value="Unassembled WGS sequence"/>
</dbReference>
<feature type="non-terminal residue" evidence="2">
    <location>
        <position position="726"/>
    </location>
</feature>
<keyword evidence="3" id="KW-1185">Reference proteome</keyword>
<dbReference type="EMBL" id="CAUYUJ010001848">
    <property type="protein sequence ID" value="CAK0797938.1"/>
    <property type="molecule type" value="Genomic_DNA"/>
</dbReference>
<sequence>MAVSSEHCKVMVAVGEYVEREWKKHGEDIAGKNGYKAAFYQGVRAARPPFPIFMYNIGLMPALSNGARVNLWGTPDPVCFPVLNVNHSQSRKSRLTSLAESAMAHVDSYVTKRLQHMFDAKDKAFKDIMAAKKRKTTRDLQAVETQAEGSLGAAGESNPNELDDGKSGGIFPGVWSHAFLGGTIERVRERCAGDFSVAHQTKAVVRLPSIQPEYLERAGLGDLDIAGKAMATQSGMHGRVWYGQGLVYDEIYQFLQDLSILDKPNEEKSGDGPGAGQTPLAGWLNRLVQSGKSDHETKSNGSHGGLASLPVSTSILGNFHPTPCIEMLRGERGDHGCQAKARVTVCTGLPVQPREMYVDLDGDECPADWVEIPPNIHSALGADNAFSSVNSFKAFFHVRGEDEETAEDVGAGEEDAAVRVRMRLGEGRYVPEWLLPRRDITIPAEADLGTRAAVLTEHCAQQGPHHEIVLSEAAKGKFASYSTYYNIMVKTARDANDPDKGAKNGIGPWKLGMIAACLLLADIMWNQVEFVYKGMPWVIQGTHMERAFKLAGILDGIRTAFRDDAAVERLAVGDIADALTATRADKELDNVKIVKNMPGTEIARRMLCKTYAFTVEDDGGSREALVVPASRAHGLWTVKEAKDRDVGKMSVHVFRGVANACPPKLGRYDADIDALVLGPEALPDGEPSMEFKEAQNNYANITWEQLCAAVDKNKVENRVRQEAAAA</sequence>
<reference evidence="2" key="1">
    <citation type="submission" date="2023-10" db="EMBL/GenBank/DDBJ databases">
        <authorList>
            <person name="Chen Y."/>
            <person name="Shah S."/>
            <person name="Dougan E. K."/>
            <person name="Thang M."/>
            <person name="Chan C."/>
        </authorList>
    </citation>
    <scope>NUCLEOTIDE SEQUENCE [LARGE SCALE GENOMIC DNA]</scope>
</reference>
<evidence type="ECO:0000256" key="1">
    <source>
        <dbReference type="SAM" id="MobiDB-lite"/>
    </source>
</evidence>
<protein>
    <submittedName>
        <fullName evidence="2">Uncharacterized protein</fullName>
    </submittedName>
</protein>
<organism evidence="2 3">
    <name type="scientific">Prorocentrum cordatum</name>
    <dbReference type="NCBI Taxonomy" id="2364126"/>
    <lineage>
        <taxon>Eukaryota</taxon>
        <taxon>Sar</taxon>
        <taxon>Alveolata</taxon>
        <taxon>Dinophyceae</taxon>
        <taxon>Prorocentrales</taxon>
        <taxon>Prorocentraceae</taxon>
        <taxon>Prorocentrum</taxon>
    </lineage>
</organism>
<gene>
    <name evidence="2" type="ORF">PCOR1329_LOCUS6868</name>
</gene>
<name>A0ABN9PXX4_9DINO</name>
<comment type="caution">
    <text evidence="2">The sequence shown here is derived from an EMBL/GenBank/DDBJ whole genome shotgun (WGS) entry which is preliminary data.</text>
</comment>
<accession>A0ABN9PXX4</accession>
<evidence type="ECO:0000313" key="2">
    <source>
        <dbReference type="EMBL" id="CAK0797938.1"/>
    </source>
</evidence>